<dbReference type="Proteomes" id="UP000293874">
    <property type="component" value="Unassembled WGS sequence"/>
</dbReference>
<dbReference type="InterPro" id="IPR001466">
    <property type="entry name" value="Beta-lactam-related"/>
</dbReference>
<feature type="signal peptide" evidence="1">
    <location>
        <begin position="1"/>
        <end position="27"/>
    </location>
</feature>
<keyword evidence="4" id="KW-1185">Reference proteome</keyword>
<reference evidence="3 4" key="1">
    <citation type="submission" date="2019-02" db="EMBL/GenBank/DDBJ databases">
        <title>Genomic Encyclopedia of Type Strains, Phase IV (KMG-IV): sequencing the most valuable type-strain genomes for metagenomic binning, comparative biology and taxonomic classification.</title>
        <authorList>
            <person name="Goeker M."/>
        </authorList>
    </citation>
    <scope>NUCLEOTIDE SEQUENCE [LARGE SCALE GENOMIC DNA]</scope>
    <source>
        <strain evidence="3 4">DSM 18116</strain>
    </source>
</reference>
<accession>A0A4Q7MCJ2</accession>
<dbReference type="SUPFAM" id="SSF56601">
    <property type="entry name" value="beta-lactamase/transpeptidase-like"/>
    <property type="match status" value="1"/>
</dbReference>
<evidence type="ECO:0000313" key="4">
    <source>
        <dbReference type="Proteomes" id="UP000293874"/>
    </source>
</evidence>
<dbReference type="PANTHER" id="PTHR43283:SF3">
    <property type="entry name" value="BETA-LACTAMASE FAMILY PROTEIN (AFU_ORTHOLOGUE AFUA_5G07500)"/>
    <property type="match status" value="1"/>
</dbReference>
<dbReference type="OrthoDB" id="2247630at2"/>
<gene>
    <name evidence="3" type="ORF">EV199_5863</name>
</gene>
<protein>
    <submittedName>
        <fullName evidence="3">CubicO group peptidase (Beta-lactamase class C family)</fullName>
    </submittedName>
</protein>
<dbReference type="InterPro" id="IPR050789">
    <property type="entry name" value="Diverse_Enzym_Activities"/>
</dbReference>
<dbReference type="Gene3D" id="3.40.710.10">
    <property type="entry name" value="DD-peptidase/beta-lactamase superfamily"/>
    <property type="match status" value="1"/>
</dbReference>
<feature type="domain" description="Beta-lactamase-related" evidence="2">
    <location>
        <begin position="41"/>
        <end position="329"/>
    </location>
</feature>
<evidence type="ECO:0000259" key="2">
    <source>
        <dbReference type="Pfam" id="PF00144"/>
    </source>
</evidence>
<dbReference type="EMBL" id="SGXA01000006">
    <property type="protein sequence ID" value="RZS65107.1"/>
    <property type="molecule type" value="Genomic_DNA"/>
</dbReference>
<dbReference type="Pfam" id="PF00144">
    <property type="entry name" value="Beta-lactamase"/>
    <property type="match status" value="1"/>
</dbReference>
<evidence type="ECO:0000313" key="3">
    <source>
        <dbReference type="EMBL" id="RZS65107.1"/>
    </source>
</evidence>
<sequence length="347" mass="38206">MSLKIKRICLICSLAASFLLLLQSVKAQDTAAISSFLIKQQKSIGKAVALVWKDGKIVYQKELGTDFNARTQAPIAASSQWLTAAVVLTFVEEGKISLDDPVGKYLPEFNKYMKSYLTVRQCLMHLTGFERDKGLSTKVTFGRKYQTLEDQVNALAAKEISANAGEQYFYGAYGPAIAARVIEVVGKKAFERLAQERIFRPCKMRATNFGFDGGCPNPGFGAQSTANDYLNFLIMLLNGGTFEGKKVLGEESIKEMQRAQLGSEPVRYLPEAVTGFDVSYGNYIQEKDASGNAQVLSSPSLAGTWPYIDLCRKYAAILFVADAKNEVKKDLAIQFREKVDEAIGACK</sequence>
<dbReference type="RefSeq" id="WP_130544345.1">
    <property type="nucleotide sequence ID" value="NZ_CP042431.1"/>
</dbReference>
<dbReference type="InterPro" id="IPR012338">
    <property type="entry name" value="Beta-lactam/transpept-like"/>
</dbReference>
<feature type="chain" id="PRO_5020522538" evidence="1">
    <location>
        <begin position="28"/>
        <end position="347"/>
    </location>
</feature>
<dbReference type="AlphaFoldDB" id="A0A4Q7MCJ2"/>
<keyword evidence="1" id="KW-0732">Signal</keyword>
<name>A0A4Q7MCJ2_9BACT</name>
<dbReference type="PANTHER" id="PTHR43283">
    <property type="entry name" value="BETA-LACTAMASE-RELATED"/>
    <property type="match status" value="1"/>
</dbReference>
<organism evidence="3 4">
    <name type="scientific">Pseudobacter ginsenosidimutans</name>
    <dbReference type="NCBI Taxonomy" id="661488"/>
    <lineage>
        <taxon>Bacteria</taxon>
        <taxon>Pseudomonadati</taxon>
        <taxon>Bacteroidota</taxon>
        <taxon>Chitinophagia</taxon>
        <taxon>Chitinophagales</taxon>
        <taxon>Chitinophagaceae</taxon>
        <taxon>Pseudobacter</taxon>
    </lineage>
</organism>
<proteinExistence type="predicted"/>
<comment type="caution">
    <text evidence="3">The sequence shown here is derived from an EMBL/GenBank/DDBJ whole genome shotgun (WGS) entry which is preliminary data.</text>
</comment>
<evidence type="ECO:0000256" key="1">
    <source>
        <dbReference type="SAM" id="SignalP"/>
    </source>
</evidence>